<dbReference type="AlphaFoldDB" id="X1HFU4"/>
<evidence type="ECO:0000256" key="1">
    <source>
        <dbReference type="SAM" id="Phobius"/>
    </source>
</evidence>
<dbReference type="InterPro" id="IPR050250">
    <property type="entry name" value="Macrolide_Exporter_MacB"/>
</dbReference>
<dbReference type="GO" id="GO:0005886">
    <property type="term" value="C:plasma membrane"/>
    <property type="evidence" value="ECO:0007669"/>
    <property type="project" value="TreeGrafter"/>
</dbReference>
<dbReference type="Pfam" id="PF12704">
    <property type="entry name" value="MacB_PCD"/>
    <property type="match status" value="1"/>
</dbReference>
<name>X1HFU4_9ZZZZ</name>
<gene>
    <name evidence="3" type="ORF">S03H2_48917</name>
</gene>
<dbReference type="GO" id="GO:0022857">
    <property type="term" value="F:transmembrane transporter activity"/>
    <property type="evidence" value="ECO:0007669"/>
    <property type="project" value="TreeGrafter"/>
</dbReference>
<feature type="domain" description="MacB-like periplasmic core" evidence="2">
    <location>
        <begin position="21"/>
        <end position="179"/>
    </location>
</feature>
<dbReference type="InterPro" id="IPR025857">
    <property type="entry name" value="MacB_PCD"/>
</dbReference>
<feature type="transmembrane region" description="Helical" evidence="1">
    <location>
        <begin position="21"/>
        <end position="41"/>
    </location>
</feature>
<comment type="caution">
    <text evidence="3">The sequence shown here is derived from an EMBL/GenBank/DDBJ whole genome shotgun (WGS) entry which is preliminary data.</text>
</comment>
<proteinExistence type="predicted"/>
<dbReference type="EMBL" id="BARU01030879">
    <property type="protein sequence ID" value="GAH68297.1"/>
    <property type="molecule type" value="Genomic_DNA"/>
</dbReference>
<dbReference type="PANTHER" id="PTHR30572">
    <property type="entry name" value="MEMBRANE COMPONENT OF TRANSPORTER-RELATED"/>
    <property type="match status" value="1"/>
</dbReference>
<feature type="non-terminal residue" evidence="3">
    <location>
        <position position="179"/>
    </location>
</feature>
<accession>X1HFU4</accession>
<dbReference type="PANTHER" id="PTHR30572:SF4">
    <property type="entry name" value="ABC TRANSPORTER PERMEASE YTRF"/>
    <property type="match status" value="1"/>
</dbReference>
<evidence type="ECO:0000313" key="3">
    <source>
        <dbReference type="EMBL" id="GAH68297.1"/>
    </source>
</evidence>
<keyword evidence="1" id="KW-0812">Transmembrane</keyword>
<evidence type="ECO:0000259" key="2">
    <source>
        <dbReference type="Pfam" id="PF12704"/>
    </source>
</evidence>
<organism evidence="3">
    <name type="scientific">marine sediment metagenome</name>
    <dbReference type="NCBI Taxonomy" id="412755"/>
    <lineage>
        <taxon>unclassified sequences</taxon>
        <taxon>metagenomes</taxon>
        <taxon>ecological metagenomes</taxon>
    </lineage>
</organism>
<reference evidence="3" key="1">
    <citation type="journal article" date="2014" name="Front. Microbiol.">
        <title>High frequency of phylogenetically diverse reductive dehalogenase-homologous genes in deep subseafloor sedimentary metagenomes.</title>
        <authorList>
            <person name="Kawai M."/>
            <person name="Futagami T."/>
            <person name="Toyoda A."/>
            <person name="Takaki Y."/>
            <person name="Nishi S."/>
            <person name="Hori S."/>
            <person name="Arai W."/>
            <person name="Tsubouchi T."/>
            <person name="Morono Y."/>
            <person name="Uchiyama I."/>
            <person name="Ito T."/>
            <person name="Fujiyama A."/>
            <person name="Inagaki F."/>
            <person name="Takami H."/>
        </authorList>
    </citation>
    <scope>NUCLEOTIDE SEQUENCE</scope>
    <source>
        <strain evidence="3">Expedition CK06-06</strain>
    </source>
</reference>
<keyword evidence="1" id="KW-1133">Transmembrane helix</keyword>
<keyword evidence="1" id="KW-0472">Membrane</keyword>
<sequence length="179" mass="18941">MKLIDSLVIAIRSLFANKLRSSLTMLGIIIGVGAVITLVSVGRGAQAAVTSTFEQMGTNLLYVMSTSYEEGGMMAIQYGTMTPTLTLDDAKALERIPSVVAIDPVNENLVEVTAGGESKVAIIHGASPKYLQVLNHSLASGQFISDRNVATRDMVVVLGDKVAEDLFGSDDPVGQKVKI</sequence>
<protein>
    <recommendedName>
        <fullName evidence="2">MacB-like periplasmic core domain-containing protein</fullName>
    </recommendedName>
</protein>